<dbReference type="Pfam" id="PF01472">
    <property type="entry name" value="PUA"/>
    <property type="match status" value="1"/>
</dbReference>
<keyword evidence="1" id="KW-0963">Cytoplasm</keyword>
<dbReference type="Pfam" id="PF00696">
    <property type="entry name" value="AA_kinase"/>
    <property type="match status" value="1"/>
</dbReference>
<keyword evidence="6" id="KW-0418">Kinase</keyword>
<gene>
    <name evidence="9" type="ORF">METZ01_LOCUS70949</name>
</gene>
<dbReference type="SMART" id="SM00359">
    <property type="entry name" value="PUA"/>
    <property type="match status" value="1"/>
</dbReference>
<keyword evidence="3" id="KW-0641">Proline biosynthesis</keyword>
<evidence type="ECO:0000259" key="8">
    <source>
        <dbReference type="SMART" id="SM00359"/>
    </source>
</evidence>
<proteinExistence type="inferred from homology"/>
<keyword evidence="7" id="KW-0067">ATP-binding</keyword>
<protein>
    <recommendedName>
        <fullName evidence="8">PUA domain-containing protein</fullName>
    </recommendedName>
</protein>
<dbReference type="InterPro" id="IPR001048">
    <property type="entry name" value="Asp/Glu/Uridylate_kinase"/>
</dbReference>
<dbReference type="FunFam" id="2.30.130.10:FF:000007">
    <property type="entry name" value="Glutamate 5-kinase"/>
    <property type="match status" value="1"/>
</dbReference>
<dbReference type="SUPFAM" id="SSF53633">
    <property type="entry name" value="Carbamate kinase-like"/>
    <property type="match status" value="1"/>
</dbReference>
<dbReference type="NCBIfam" id="TIGR00451">
    <property type="entry name" value="unchar_dom_2"/>
    <property type="match status" value="1"/>
</dbReference>
<evidence type="ECO:0000256" key="4">
    <source>
        <dbReference type="ARBA" id="ARBA00022679"/>
    </source>
</evidence>
<dbReference type="InterPro" id="IPR002478">
    <property type="entry name" value="PUA"/>
</dbReference>
<dbReference type="Gene3D" id="2.30.130.10">
    <property type="entry name" value="PUA domain"/>
    <property type="match status" value="1"/>
</dbReference>
<evidence type="ECO:0000256" key="6">
    <source>
        <dbReference type="ARBA" id="ARBA00022777"/>
    </source>
</evidence>
<dbReference type="AlphaFoldDB" id="A0A381TPW7"/>
<dbReference type="InterPro" id="IPR011529">
    <property type="entry name" value="Glu_5kinase"/>
</dbReference>
<dbReference type="GO" id="GO:0005829">
    <property type="term" value="C:cytosol"/>
    <property type="evidence" value="ECO:0007669"/>
    <property type="project" value="TreeGrafter"/>
</dbReference>
<sequence>VDSKGKLKEKWLQSLAKDIKKLKKKGKEFVIVSSGAIALGKNYLKVKQKNIKIEMSQALASIGQIHLTNIYRKIFEKNKIKIGQILISLDDTEQRRRAINAKRTFENLFKLGAVPIVNENDTTATSEIKYGDNDRLAARVAQIISANILVIFSDVDGLYSSLENKKIIKEVSNVDEKIYSFVKNKKNYYGSGGMKTKLEAAKICMNAGCHMAIANGKHINPLSKLLKENICTWFLPKVSTLDARKKWIISSIGSNGKIYIDNGALRALRNGKSLLSAGITKVEGTFSKGDNILIVDNDGKESARGLTSFSSEEINKIKGLKSDQIEKILGYSSKSEIVHRDDMVKL</sequence>
<evidence type="ECO:0000256" key="3">
    <source>
        <dbReference type="ARBA" id="ARBA00022650"/>
    </source>
</evidence>
<evidence type="ECO:0000256" key="2">
    <source>
        <dbReference type="ARBA" id="ARBA00022605"/>
    </source>
</evidence>
<dbReference type="HAMAP" id="MF_00456">
    <property type="entry name" value="ProB"/>
    <property type="match status" value="1"/>
</dbReference>
<organism evidence="9">
    <name type="scientific">marine metagenome</name>
    <dbReference type="NCBI Taxonomy" id="408172"/>
    <lineage>
        <taxon>unclassified sequences</taxon>
        <taxon>metagenomes</taxon>
        <taxon>ecological metagenomes</taxon>
    </lineage>
</organism>
<dbReference type="PANTHER" id="PTHR43654">
    <property type="entry name" value="GLUTAMATE 5-KINASE"/>
    <property type="match status" value="1"/>
</dbReference>
<dbReference type="Gene3D" id="3.40.1160.10">
    <property type="entry name" value="Acetylglutamate kinase-like"/>
    <property type="match status" value="2"/>
</dbReference>
<dbReference type="NCBIfam" id="TIGR01027">
    <property type="entry name" value="proB"/>
    <property type="match status" value="1"/>
</dbReference>
<evidence type="ECO:0000256" key="1">
    <source>
        <dbReference type="ARBA" id="ARBA00022490"/>
    </source>
</evidence>
<dbReference type="InterPro" id="IPR036393">
    <property type="entry name" value="AceGlu_kinase-like_sf"/>
</dbReference>
<accession>A0A381TPW7</accession>
<keyword evidence="2" id="KW-0028">Amino-acid biosynthesis</keyword>
<name>A0A381TPW7_9ZZZZ</name>
<keyword evidence="4" id="KW-0808">Transferase</keyword>
<dbReference type="CDD" id="cd04242">
    <property type="entry name" value="AAK_G5K_ProB"/>
    <property type="match status" value="1"/>
</dbReference>
<dbReference type="PROSITE" id="PS50890">
    <property type="entry name" value="PUA"/>
    <property type="match status" value="1"/>
</dbReference>
<dbReference type="CDD" id="cd21157">
    <property type="entry name" value="PUA_G5K"/>
    <property type="match status" value="1"/>
</dbReference>
<dbReference type="GO" id="GO:0005524">
    <property type="term" value="F:ATP binding"/>
    <property type="evidence" value="ECO:0007669"/>
    <property type="project" value="UniProtKB-KW"/>
</dbReference>
<dbReference type="FunFam" id="3.40.1160.10:FF:000006">
    <property type="entry name" value="Glutamate 5-kinase"/>
    <property type="match status" value="1"/>
</dbReference>
<dbReference type="GO" id="GO:0003723">
    <property type="term" value="F:RNA binding"/>
    <property type="evidence" value="ECO:0007669"/>
    <property type="project" value="InterPro"/>
</dbReference>
<feature type="non-terminal residue" evidence="9">
    <location>
        <position position="1"/>
    </location>
</feature>
<dbReference type="InterPro" id="IPR036974">
    <property type="entry name" value="PUA_sf"/>
</dbReference>
<evidence type="ECO:0000313" key="9">
    <source>
        <dbReference type="EMBL" id="SVA18095.1"/>
    </source>
</evidence>
<dbReference type="InterPro" id="IPR001057">
    <property type="entry name" value="Glu/AcGlu_kinase"/>
</dbReference>
<dbReference type="InterPro" id="IPR005715">
    <property type="entry name" value="Glu_5kinase/COase_Synthase"/>
</dbReference>
<dbReference type="GO" id="GO:0004349">
    <property type="term" value="F:glutamate 5-kinase activity"/>
    <property type="evidence" value="ECO:0007669"/>
    <property type="project" value="InterPro"/>
</dbReference>
<evidence type="ECO:0000256" key="7">
    <source>
        <dbReference type="ARBA" id="ARBA00022840"/>
    </source>
</evidence>
<dbReference type="InterPro" id="IPR041739">
    <property type="entry name" value="G5K_ProB"/>
</dbReference>
<dbReference type="PANTHER" id="PTHR43654:SF1">
    <property type="entry name" value="ISOPENTENYL PHOSPHATE KINASE"/>
    <property type="match status" value="1"/>
</dbReference>
<dbReference type="PRINTS" id="PR00474">
    <property type="entry name" value="GLU5KINASE"/>
</dbReference>
<dbReference type="InterPro" id="IPR015947">
    <property type="entry name" value="PUA-like_sf"/>
</dbReference>
<dbReference type="EMBL" id="UINC01004962">
    <property type="protein sequence ID" value="SVA18095.1"/>
    <property type="molecule type" value="Genomic_DNA"/>
</dbReference>
<dbReference type="SUPFAM" id="SSF88697">
    <property type="entry name" value="PUA domain-like"/>
    <property type="match status" value="1"/>
</dbReference>
<feature type="domain" description="PUA" evidence="8">
    <location>
        <begin position="256"/>
        <end position="338"/>
    </location>
</feature>
<dbReference type="PIRSF" id="PIRSF000729">
    <property type="entry name" value="GK"/>
    <property type="match status" value="1"/>
</dbReference>
<keyword evidence="5" id="KW-0547">Nucleotide-binding</keyword>
<dbReference type="GO" id="GO:0008652">
    <property type="term" value="P:amino acid biosynthetic process"/>
    <property type="evidence" value="ECO:0007669"/>
    <property type="project" value="UniProtKB-KW"/>
</dbReference>
<reference evidence="9" key="1">
    <citation type="submission" date="2018-05" db="EMBL/GenBank/DDBJ databases">
        <authorList>
            <person name="Lanie J.A."/>
            <person name="Ng W.-L."/>
            <person name="Kazmierczak K.M."/>
            <person name="Andrzejewski T.M."/>
            <person name="Davidsen T.M."/>
            <person name="Wayne K.J."/>
            <person name="Tettelin H."/>
            <person name="Glass J.I."/>
            <person name="Rusch D."/>
            <person name="Podicherti R."/>
            <person name="Tsui H.-C.T."/>
            <person name="Winkler M.E."/>
        </authorList>
    </citation>
    <scope>NUCLEOTIDE SEQUENCE</scope>
</reference>
<dbReference type="InterPro" id="IPR004521">
    <property type="entry name" value="Uncharacterised_CHP00451"/>
</dbReference>
<evidence type="ECO:0000256" key="5">
    <source>
        <dbReference type="ARBA" id="ARBA00022741"/>
    </source>
</evidence>